<dbReference type="PROSITE" id="PS50089">
    <property type="entry name" value="ZF_RING_2"/>
    <property type="match status" value="1"/>
</dbReference>
<evidence type="ECO:0000256" key="2">
    <source>
        <dbReference type="ARBA" id="ARBA00022771"/>
    </source>
</evidence>
<dbReference type="Proteomes" id="UP000536381">
    <property type="component" value="Unassembled WGS sequence"/>
</dbReference>
<comment type="caution">
    <text evidence="7">The sequence shown here is derived from an EMBL/GenBank/DDBJ whole genome shotgun (WGS) entry which is preliminary data.</text>
</comment>
<dbReference type="Pfam" id="PF13639">
    <property type="entry name" value="zf-RING_2"/>
    <property type="match status" value="1"/>
</dbReference>
<keyword evidence="8" id="KW-1185">Reference proteome</keyword>
<organism evidence="7 8">
    <name type="scientific">Semnornis frantzii</name>
    <dbReference type="NCBI Taxonomy" id="91796"/>
    <lineage>
        <taxon>Eukaryota</taxon>
        <taxon>Metazoa</taxon>
        <taxon>Chordata</taxon>
        <taxon>Craniata</taxon>
        <taxon>Vertebrata</taxon>
        <taxon>Euteleostomi</taxon>
        <taxon>Archelosauria</taxon>
        <taxon>Archosauria</taxon>
        <taxon>Dinosauria</taxon>
        <taxon>Saurischia</taxon>
        <taxon>Theropoda</taxon>
        <taxon>Coelurosauria</taxon>
        <taxon>Aves</taxon>
        <taxon>Neognathae</taxon>
        <taxon>Neoaves</taxon>
        <taxon>Telluraves</taxon>
        <taxon>Coraciimorphae</taxon>
        <taxon>Piciformes</taxon>
        <taxon>Ramphastidae</taxon>
        <taxon>Semnornis</taxon>
    </lineage>
</organism>
<keyword evidence="2 4" id="KW-0863">Zinc-finger</keyword>
<evidence type="ECO:0000259" key="6">
    <source>
        <dbReference type="PROSITE" id="PS50089"/>
    </source>
</evidence>
<gene>
    <name evidence="7" type="primary">Dzip3</name>
    <name evidence="7" type="ORF">SEMFRA_R03207</name>
</gene>
<keyword evidence="7" id="KW-0436">Ligase</keyword>
<dbReference type="Gene3D" id="3.30.40.10">
    <property type="entry name" value="Zinc/RING finger domain, C3HC4 (zinc finger)"/>
    <property type="match status" value="1"/>
</dbReference>
<feature type="non-terminal residue" evidence="7">
    <location>
        <position position="1"/>
    </location>
</feature>
<evidence type="ECO:0000256" key="4">
    <source>
        <dbReference type="PROSITE-ProRule" id="PRU00175"/>
    </source>
</evidence>
<name>A0A7L2IW60_9PICI</name>
<evidence type="ECO:0000256" key="1">
    <source>
        <dbReference type="ARBA" id="ARBA00022723"/>
    </source>
</evidence>
<evidence type="ECO:0000256" key="3">
    <source>
        <dbReference type="ARBA" id="ARBA00022833"/>
    </source>
</evidence>
<protein>
    <submittedName>
        <fullName evidence="7">DZIP3 ligase</fullName>
    </submittedName>
</protein>
<dbReference type="PANTHER" id="PTHR17550">
    <property type="entry name" value="E3 UBIQUITIN-PROTEIN LIGASE TTC3"/>
    <property type="match status" value="1"/>
</dbReference>
<sequence length="109" mass="12217">VPAAQNTPNPPKARNTSSKIPSRPHLQPWGNVATPPKSKWKKTDYNGSSDDPCTICHDELGEDLCELDCGHHFHGECVRKWLKQQSSTCPICRVHVVLPEDFPEFSGRK</sequence>
<accession>A0A7L2IW60</accession>
<dbReference type="InterPro" id="IPR001841">
    <property type="entry name" value="Znf_RING"/>
</dbReference>
<feature type="region of interest" description="Disordered" evidence="5">
    <location>
        <begin position="1"/>
        <end position="49"/>
    </location>
</feature>
<evidence type="ECO:0000313" key="7">
    <source>
        <dbReference type="EMBL" id="NXR15749.1"/>
    </source>
</evidence>
<keyword evidence="1" id="KW-0479">Metal-binding</keyword>
<dbReference type="EMBL" id="VWYK01125348">
    <property type="protein sequence ID" value="NXR15749.1"/>
    <property type="molecule type" value="Genomic_DNA"/>
</dbReference>
<reference evidence="7 8" key="1">
    <citation type="submission" date="2019-09" db="EMBL/GenBank/DDBJ databases">
        <title>Bird 10,000 Genomes (B10K) Project - Family phase.</title>
        <authorList>
            <person name="Zhang G."/>
        </authorList>
    </citation>
    <scope>NUCLEOTIDE SEQUENCE [LARGE SCALE GENOMIC DNA]</scope>
    <source>
        <strain evidence="7">B10K-DU-001-42</strain>
        <tissue evidence="7">Muscle</tissue>
    </source>
</reference>
<keyword evidence="3" id="KW-0862">Zinc</keyword>
<dbReference type="InterPro" id="IPR013083">
    <property type="entry name" value="Znf_RING/FYVE/PHD"/>
</dbReference>
<dbReference type="SMART" id="SM00184">
    <property type="entry name" value="RING"/>
    <property type="match status" value="1"/>
</dbReference>
<feature type="non-terminal residue" evidence="7">
    <location>
        <position position="109"/>
    </location>
</feature>
<dbReference type="GO" id="GO:0016874">
    <property type="term" value="F:ligase activity"/>
    <property type="evidence" value="ECO:0007669"/>
    <property type="project" value="UniProtKB-KW"/>
</dbReference>
<dbReference type="PANTHER" id="PTHR17550:SF4">
    <property type="entry name" value="E3 UBIQUITIN-PROTEIN LIGASE TTC3"/>
    <property type="match status" value="1"/>
</dbReference>
<evidence type="ECO:0000313" key="8">
    <source>
        <dbReference type="Proteomes" id="UP000536381"/>
    </source>
</evidence>
<feature type="domain" description="RING-type" evidence="6">
    <location>
        <begin position="53"/>
        <end position="93"/>
    </location>
</feature>
<dbReference type="OrthoDB" id="8062037at2759"/>
<dbReference type="AlphaFoldDB" id="A0A7L2IW60"/>
<proteinExistence type="predicted"/>
<evidence type="ECO:0000256" key="5">
    <source>
        <dbReference type="SAM" id="MobiDB-lite"/>
    </source>
</evidence>
<dbReference type="SUPFAM" id="SSF57850">
    <property type="entry name" value="RING/U-box"/>
    <property type="match status" value="1"/>
</dbReference>
<dbReference type="GO" id="GO:0008270">
    <property type="term" value="F:zinc ion binding"/>
    <property type="evidence" value="ECO:0007669"/>
    <property type="project" value="UniProtKB-KW"/>
</dbReference>